<sequence>VEIDEITQPRIHGERLPVIVNRILSNNSMEVSELNVIAVSAG</sequence>
<dbReference type="EMBL" id="UINC01190883">
    <property type="protein sequence ID" value="SVE05245.1"/>
    <property type="molecule type" value="Genomic_DNA"/>
</dbReference>
<dbReference type="AlphaFoldDB" id="A0A383ADI7"/>
<gene>
    <name evidence="1" type="ORF">METZ01_LOCUS458099</name>
</gene>
<protein>
    <submittedName>
        <fullName evidence="1">Uncharacterized protein</fullName>
    </submittedName>
</protein>
<proteinExistence type="predicted"/>
<organism evidence="1">
    <name type="scientific">marine metagenome</name>
    <dbReference type="NCBI Taxonomy" id="408172"/>
    <lineage>
        <taxon>unclassified sequences</taxon>
        <taxon>metagenomes</taxon>
        <taxon>ecological metagenomes</taxon>
    </lineage>
</organism>
<feature type="non-terminal residue" evidence="1">
    <location>
        <position position="1"/>
    </location>
</feature>
<feature type="non-terminal residue" evidence="1">
    <location>
        <position position="42"/>
    </location>
</feature>
<name>A0A383ADI7_9ZZZZ</name>
<accession>A0A383ADI7</accession>
<evidence type="ECO:0000313" key="1">
    <source>
        <dbReference type="EMBL" id="SVE05245.1"/>
    </source>
</evidence>
<reference evidence="1" key="1">
    <citation type="submission" date="2018-05" db="EMBL/GenBank/DDBJ databases">
        <authorList>
            <person name="Lanie J.A."/>
            <person name="Ng W.-L."/>
            <person name="Kazmierczak K.M."/>
            <person name="Andrzejewski T.M."/>
            <person name="Davidsen T.M."/>
            <person name="Wayne K.J."/>
            <person name="Tettelin H."/>
            <person name="Glass J.I."/>
            <person name="Rusch D."/>
            <person name="Podicherti R."/>
            <person name="Tsui H.-C.T."/>
            <person name="Winkler M.E."/>
        </authorList>
    </citation>
    <scope>NUCLEOTIDE SEQUENCE</scope>
</reference>